<reference evidence="3" key="1">
    <citation type="submission" date="2015-11" db="EMBL/GenBank/DDBJ databases">
        <authorList>
            <person name="Seth-Smith H.M.B."/>
        </authorList>
    </citation>
    <scope>NUCLEOTIDE SEQUENCE [LARGE SCALE GENOMIC DNA]</scope>
    <source>
        <strain evidence="3">2013Ark11</strain>
    </source>
</reference>
<feature type="compositionally biased region" description="Polar residues" evidence="1">
    <location>
        <begin position="76"/>
        <end position="87"/>
    </location>
</feature>
<sequence>MIKSYAKTSPADNEWVCLSYLEEDDMKSMSSSENSDWEHLCISDDDESSVCVTRLSSPSGSNNEESISDRDELNPESGSSTDPCNTTDECETESNVEGSTHEGSVLSRIKNWIDVVLPIDIGDDGPTQYTKAPTDCFLAFTLALLVAYYSRDLLY</sequence>
<accession>A0A0S4M1P6</accession>
<evidence type="ECO:0000313" key="2">
    <source>
        <dbReference type="EMBL" id="CUT17211.1"/>
    </source>
</evidence>
<dbReference type="AlphaFoldDB" id="A0A0S4M1P6"/>
<dbReference type="Proteomes" id="UP000198651">
    <property type="component" value="Chromosome I"/>
</dbReference>
<gene>
    <name evidence="2" type="ORF">Ark11_0357</name>
</gene>
<evidence type="ECO:0000313" key="3">
    <source>
        <dbReference type="Proteomes" id="UP000198651"/>
    </source>
</evidence>
<organism evidence="2 3">
    <name type="scientific">Candidatus Ichthyocystis hellenicum</name>
    <dbReference type="NCBI Taxonomy" id="1561003"/>
    <lineage>
        <taxon>Bacteria</taxon>
        <taxon>Pseudomonadati</taxon>
        <taxon>Pseudomonadota</taxon>
        <taxon>Betaproteobacteria</taxon>
        <taxon>Burkholderiales</taxon>
        <taxon>Candidatus Ichthyocystis</taxon>
    </lineage>
</organism>
<proteinExistence type="predicted"/>
<name>A0A0S4M1P6_9BURK</name>
<feature type="compositionally biased region" description="Polar residues" evidence="1">
    <location>
        <begin position="51"/>
        <end position="65"/>
    </location>
</feature>
<feature type="region of interest" description="Disordered" evidence="1">
    <location>
        <begin position="51"/>
        <end position="102"/>
    </location>
</feature>
<dbReference type="OrthoDB" id="9875929at2"/>
<evidence type="ECO:0000256" key="1">
    <source>
        <dbReference type="SAM" id="MobiDB-lite"/>
    </source>
</evidence>
<dbReference type="EMBL" id="LN906597">
    <property type="protein sequence ID" value="CUT17211.1"/>
    <property type="molecule type" value="Genomic_DNA"/>
</dbReference>
<keyword evidence="3" id="KW-1185">Reference proteome</keyword>
<protein>
    <submittedName>
        <fullName evidence="2">Uncharacterized protein</fullName>
    </submittedName>
</protein>
<dbReference type="RefSeq" id="WP_092343147.1">
    <property type="nucleotide sequence ID" value="NZ_FLSL01000092.1"/>
</dbReference>